<protein>
    <submittedName>
        <fullName evidence="8">Ubiquitin-conjugating enzyme E2E 1 isoform 2</fullName>
    </submittedName>
</protein>
<evidence type="ECO:0000256" key="5">
    <source>
        <dbReference type="ARBA" id="ARBA00022786"/>
    </source>
</evidence>
<name>I3EIG0_NEMP3</name>
<dbReference type="AlphaFoldDB" id="I3EIG0"/>
<dbReference type="SMART" id="SM00212">
    <property type="entry name" value="UBCc"/>
    <property type="match status" value="1"/>
</dbReference>
<keyword evidence="5" id="KW-0833">Ubl conjugation pathway</keyword>
<feature type="domain" description="UBC core" evidence="7">
    <location>
        <begin position="17"/>
        <end position="163"/>
    </location>
</feature>
<sequence length="164" mass="18580">MANIWGEQRMKYKESGQHIKRILNDLAEMNNDTSACFSAGPADSDNLLIWKATIFGPEGTPYEGGSFEFDIAFPLNYPYAPPKVRVCTKIFHCNIKDTHICLDIIGKEWSSALTISKVLLSITSLLADPNPLDPLDTNISKLYNENKAEYMRIAREWTQKYAML</sequence>
<evidence type="ECO:0000313" key="8">
    <source>
        <dbReference type="EMBL" id="EIJ89007.1"/>
    </source>
</evidence>
<evidence type="ECO:0000256" key="4">
    <source>
        <dbReference type="ARBA" id="ARBA00022741"/>
    </source>
</evidence>
<dbReference type="EMBL" id="GL870877">
    <property type="protein sequence ID" value="EIJ89007.1"/>
    <property type="molecule type" value="Genomic_DNA"/>
</dbReference>
<dbReference type="HOGENOM" id="CLU_030988_13_3_1"/>
<organism evidence="8 9">
    <name type="scientific">Nematocida parisii (strain ERTm3)</name>
    <name type="common">Nematode killer fungus</name>
    <dbReference type="NCBI Taxonomy" id="935791"/>
    <lineage>
        <taxon>Eukaryota</taxon>
        <taxon>Fungi</taxon>
        <taxon>Fungi incertae sedis</taxon>
        <taxon>Microsporidia</taxon>
        <taxon>Nematocida</taxon>
    </lineage>
</organism>
<dbReference type="PANTHER" id="PTHR24068">
    <property type="entry name" value="UBIQUITIN-CONJUGATING ENZYME E2"/>
    <property type="match status" value="1"/>
</dbReference>
<proteinExistence type="predicted"/>
<dbReference type="STRING" id="935791.I3EIG0"/>
<dbReference type="OrthoDB" id="7851174at2759"/>
<comment type="pathway">
    <text evidence="2">Protein modification; protein ubiquitination.</text>
</comment>
<accession>I3EIG0</accession>
<dbReference type="FunFam" id="3.10.110.10:FF:000101">
    <property type="entry name" value="Ubiquitin-conjugating enzyme E2 D2"/>
    <property type="match status" value="1"/>
</dbReference>
<keyword evidence="4" id="KW-0547">Nucleotide-binding</keyword>
<keyword evidence="3" id="KW-0808">Transferase</keyword>
<dbReference type="Gene3D" id="3.10.110.10">
    <property type="entry name" value="Ubiquitin Conjugating Enzyme"/>
    <property type="match status" value="1"/>
</dbReference>
<evidence type="ECO:0000256" key="1">
    <source>
        <dbReference type="ARBA" id="ARBA00000485"/>
    </source>
</evidence>
<dbReference type="VEuPathDB" id="MicrosporidiaDB:NEQG_00826"/>
<evidence type="ECO:0000313" key="9">
    <source>
        <dbReference type="Proteomes" id="UP000002872"/>
    </source>
</evidence>
<gene>
    <name evidence="8" type="ORF">NEQG_00826</name>
</gene>
<evidence type="ECO:0000256" key="3">
    <source>
        <dbReference type="ARBA" id="ARBA00022679"/>
    </source>
</evidence>
<dbReference type="PROSITE" id="PS50127">
    <property type="entry name" value="UBC_2"/>
    <property type="match status" value="1"/>
</dbReference>
<dbReference type="InterPro" id="IPR016135">
    <property type="entry name" value="UBQ-conjugating_enzyme/RWD"/>
</dbReference>
<dbReference type="InParanoid" id="I3EIG0"/>
<evidence type="ECO:0000256" key="6">
    <source>
        <dbReference type="ARBA" id="ARBA00022840"/>
    </source>
</evidence>
<keyword evidence="9" id="KW-1185">Reference proteome</keyword>
<evidence type="ECO:0000256" key="2">
    <source>
        <dbReference type="ARBA" id="ARBA00004906"/>
    </source>
</evidence>
<reference evidence="8" key="1">
    <citation type="submission" date="2011-01" db="EMBL/GenBank/DDBJ databases">
        <title>The Genome Sequence of Nematocida parisii strain ERTm3.</title>
        <authorList>
            <consortium name="The Broad Institute Genome Sequencing Platform"/>
            <consortium name="The Broad Institute Genome Sequencing Center for Infectious Disease"/>
            <person name="Cuomo C."/>
            <person name="Troemel E."/>
            <person name="Young S.K."/>
            <person name="Zeng Q."/>
            <person name="Gargeya S."/>
            <person name="Fitzgerald M."/>
            <person name="Haas B."/>
            <person name="Abouelleil A."/>
            <person name="Alvarado L."/>
            <person name="Arachchi H.M."/>
            <person name="Berlin A."/>
            <person name="Chapman S.B."/>
            <person name="Gearin G."/>
            <person name="Goldberg J."/>
            <person name="Griggs A."/>
            <person name="Gujja S."/>
            <person name="Hansen M."/>
            <person name="Heiman D."/>
            <person name="Howarth C."/>
            <person name="Larimer J."/>
            <person name="Lui A."/>
            <person name="MacDonald P.J.P."/>
            <person name="McCowen C."/>
            <person name="Montmayeur A."/>
            <person name="Murphy C."/>
            <person name="Neiman D."/>
            <person name="Pearson M."/>
            <person name="Priest M."/>
            <person name="Roberts A."/>
            <person name="Saif S."/>
            <person name="Shea T."/>
            <person name="Sisk P."/>
            <person name="Stolte C."/>
            <person name="Sykes S."/>
            <person name="Wortman J."/>
            <person name="Nusbaum C."/>
            <person name="Birren B."/>
        </authorList>
    </citation>
    <scope>NUCLEOTIDE SEQUENCE</scope>
    <source>
        <strain evidence="8">ERTm3</strain>
    </source>
</reference>
<dbReference type="Proteomes" id="UP000002872">
    <property type="component" value="Unassembled WGS sequence"/>
</dbReference>
<dbReference type="GO" id="GO:0005524">
    <property type="term" value="F:ATP binding"/>
    <property type="evidence" value="ECO:0007669"/>
    <property type="project" value="UniProtKB-KW"/>
</dbReference>
<comment type="catalytic activity">
    <reaction evidence="1">
        <text>S-ubiquitinyl-[E1 ubiquitin-activating enzyme]-L-cysteine + [E2 ubiquitin-conjugating enzyme]-L-cysteine = [E1 ubiquitin-activating enzyme]-L-cysteine + S-ubiquitinyl-[E2 ubiquitin-conjugating enzyme]-L-cysteine.</text>
        <dbReference type="EC" id="2.3.2.23"/>
    </reaction>
</comment>
<keyword evidence="6" id="KW-0067">ATP-binding</keyword>
<dbReference type="Pfam" id="PF00179">
    <property type="entry name" value="UQ_con"/>
    <property type="match status" value="1"/>
</dbReference>
<dbReference type="OMA" id="GDRAKHD"/>
<dbReference type="GO" id="GO:0061631">
    <property type="term" value="F:ubiquitin conjugating enzyme activity"/>
    <property type="evidence" value="ECO:0007669"/>
    <property type="project" value="UniProtKB-EC"/>
</dbReference>
<dbReference type="SUPFAM" id="SSF54495">
    <property type="entry name" value="UBC-like"/>
    <property type="match status" value="1"/>
</dbReference>
<dbReference type="InterPro" id="IPR000608">
    <property type="entry name" value="UBC"/>
</dbReference>
<evidence type="ECO:0000259" key="7">
    <source>
        <dbReference type="PROSITE" id="PS50127"/>
    </source>
</evidence>